<evidence type="ECO:0000256" key="1">
    <source>
        <dbReference type="ARBA" id="ARBA00009009"/>
    </source>
</evidence>
<protein>
    <submittedName>
        <fullName evidence="4">Beta-lactamase/transpeptidase-like protein</fullName>
    </submittedName>
</protein>
<dbReference type="SUPFAM" id="SSF56601">
    <property type="entry name" value="beta-lactamase/transpeptidase-like"/>
    <property type="match status" value="1"/>
</dbReference>
<dbReference type="Gene3D" id="3.40.710.10">
    <property type="entry name" value="DD-peptidase/beta-lactamase superfamily"/>
    <property type="match status" value="1"/>
</dbReference>
<sequence>MEAFEEALAAGTQKAGASKVAHGIIVAAIDSSGEYIYQNTAGYTSVQPGALPVKFNNALVMASCTKMITTIAALQCVDRGLITLDEPIGQHLPELSNPQVITYDSASEKGPCAFKLNPAKSEITLRQLLNHSSGLGYDLGEPVLEAWRESRGETPLSLSARVVDAFSTPLLFEPGTKWVYGSGIDWAGLLICRLTDRISLENYFIDNIFEPLGMTSTTFHLWFKPEIIPRFIQPAYRLPDGSLIPGILPYPHPPADEYGGNGLLSCVPDYMRILHDIISPTPVLLKPETVALLFEPQFAQGSGSMSNLYMHQALFENSAGGHIGDLKINYGLSALLMMEDVPRTGAKRGTLAWGGLPNLMWWANREHGVAGMYATQVIPHSDKKNTELFALFQKSIWKMIEK</sequence>
<dbReference type="OrthoDB" id="428260at2759"/>
<keyword evidence="5" id="KW-1185">Reference proteome</keyword>
<evidence type="ECO:0000256" key="2">
    <source>
        <dbReference type="ARBA" id="ARBA00022801"/>
    </source>
</evidence>
<dbReference type="Pfam" id="PF00144">
    <property type="entry name" value="Beta-lactamase"/>
    <property type="match status" value="1"/>
</dbReference>
<dbReference type="AlphaFoldDB" id="A0A2J6RT03"/>
<evidence type="ECO:0000313" key="4">
    <source>
        <dbReference type="EMBL" id="PMD41583.1"/>
    </source>
</evidence>
<keyword evidence="2" id="KW-0378">Hydrolase</keyword>
<dbReference type="PANTHER" id="PTHR43283:SF17">
    <property type="entry name" value="(LOVD), PUTATIVE (AFU_ORTHOLOGUE AFUA_5G00920)-RELATED"/>
    <property type="match status" value="1"/>
</dbReference>
<dbReference type="STRING" id="1149755.A0A2J6RT03"/>
<comment type="similarity">
    <text evidence="1">Belongs to the class-A beta-lactamase family.</text>
</comment>
<dbReference type="InterPro" id="IPR012338">
    <property type="entry name" value="Beta-lactam/transpept-like"/>
</dbReference>
<name>A0A2J6RT03_HYAVF</name>
<dbReference type="PANTHER" id="PTHR43283">
    <property type="entry name" value="BETA-LACTAMASE-RELATED"/>
    <property type="match status" value="1"/>
</dbReference>
<organism evidence="4 5">
    <name type="scientific">Hyaloscypha variabilis (strain UAMH 11265 / GT02V1 / F)</name>
    <name type="common">Meliniomyces variabilis</name>
    <dbReference type="NCBI Taxonomy" id="1149755"/>
    <lineage>
        <taxon>Eukaryota</taxon>
        <taxon>Fungi</taxon>
        <taxon>Dikarya</taxon>
        <taxon>Ascomycota</taxon>
        <taxon>Pezizomycotina</taxon>
        <taxon>Leotiomycetes</taxon>
        <taxon>Helotiales</taxon>
        <taxon>Hyaloscyphaceae</taxon>
        <taxon>Hyaloscypha</taxon>
        <taxon>Hyaloscypha variabilis</taxon>
    </lineage>
</organism>
<gene>
    <name evidence="4" type="ORF">L207DRAFT_582011</name>
</gene>
<dbReference type="InterPro" id="IPR001466">
    <property type="entry name" value="Beta-lactam-related"/>
</dbReference>
<dbReference type="InterPro" id="IPR050789">
    <property type="entry name" value="Diverse_Enzym_Activities"/>
</dbReference>
<dbReference type="GO" id="GO:0016787">
    <property type="term" value="F:hydrolase activity"/>
    <property type="evidence" value="ECO:0007669"/>
    <property type="project" value="UniProtKB-KW"/>
</dbReference>
<reference evidence="4 5" key="1">
    <citation type="submission" date="2016-04" db="EMBL/GenBank/DDBJ databases">
        <title>A degradative enzymes factory behind the ericoid mycorrhizal symbiosis.</title>
        <authorList>
            <consortium name="DOE Joint Genome Institute"/>
            <person name="Martino E."/>
            <person name="Morin E."/>
            <person name="Grelet G."/>
            <person name="Kuo A."/>
            <person name="Kohler A."/>
            <person name="Daghino S."/>
            <person name="Barry K."/>
            <person name="Choi C."/>
            <person name="Cichocki N."/>
            <person name="Clum A."/>
            <person name="Copeland A."/>
            <person name="Hainaut M."/>
            <person name="Haridas S."/>
            <person name="Labutti K."/>
            <person name="Lindquist E."/>
            <person name="Lipzen A."/>
            <person name="Khouja H.-R."/>
            <person name="Murat C."/>
            <person name="Ohm R."/>
            <person name="Olson A."/>
            <person name="Spatafora J."/>
            <person name="Veneault-Fourrey C."/>
            <person name="Henrissat B."/>
            <person name="Grigoriev I."/>
            <person name="Martin F."/>
            <person name="Perotto S."/>
        </authorList>
    </citation>
    <scope>NUCLEOTIDE SEQUENCE [LARGE SCALE GENOMIC DNA]</scope>
    <source>
        <strain evidence="4 5">F</strain>
    </source>
</reference>
<dbReference type="EMBL" id="KZ613944">
    <property type="protein sequence ID" value="PMD41583.1"/>
    <property type="molecule type" value="Genomic_DNA"/>
</dbReference>
<feature type="domain" description="Beta-lactamase-related" evidence="3">
    <location>
        <begin position="21"/>
        <end position="376"/>
    </location>
</feature>
<dbReference type="Proteomes" id="UP000235786">
    <property type="component" value="Unassembled WGS sequence"/>
</dbReference>
<proteinExistence type="inferred from homology"/>
<evidence type="ECO:0000259" key="3">
    <source>
        <dbReference type="Pfam" id="PF00144"/>
    </source>
</evidence>
<accession>A0A2J6RT03</accession>
<evidence type="ECO:0000313" key="5">
    <source>
        <dbReference type="Proteomes" id="UP000235786"/>
    </source>
</evidence>